<dbReference type="RefSeq" id="WP_039249800.1">
    <property type="nucleotide sequence ID" value="NZ_JDRX01000013.1"/>
</dbReference>
<reference evidence="2 3" key="1">
    <citation type="submission" date="2014-01" db="EMBL/GenBank/DDBJ databases">
        <title>Plasmidome dynamics in the species complex Clostridium novyi sensu lato converts strains of independent lineages into distinctly different pathogens.</title>
        <authorList>
            <person name="Skarin H."/>
            <person name="Segerman B."/>
        </authorList>
    </citation>
    <scope>NUCLEOTIDE SEQUENCE [LARGE SCALE GENOMIC DNA]</scope>
    <source>
        <strain evidence="2 3">4570</strain>
    </source>
</reference>
<keyword evidence="1" id="KW-0175">Coiled coil</keyword>
<dbReference type="InterPro" id="IPR025503">
    <property type="entry name" value="DUF4391"/>
</dbReference>
<organism evidence="2 3">
    <name type="scientific">Clostridium novyi A str. 4570</name>
    <dbReference type="NCBI Taxonomy" id="1444290"/>
    <lineage>
        <taxon>Bacteria</taxon>
        <taxon>Bacillati</taxon>
        <taxon>Bacillota</taxon>
        <taxon>Clostridia</taxon>
        <taxon>Eubacteriales</taxon>
        <taxon>Clostridiaceae</taxon>
        <taxon>Clostridium</taxon>
    </lineage>
</organism>
<gene>
    <name evidence="2" type="ORF">Z969_06760</name>
</gene>
<dbReference type="EMBL" id="JDRX01000013">
    <property type="protein sequence ID" value="KGN02123.1"/>
    <property type="molecule type" value="Genomic_DNA"/>
</dbReference>
<proteinExistence type="predicted"/>
<evidence type="ECO:0000313" key="2">
    <source>
        <dbReference type="EMBL" id="KGN02123.1"/>
    </source>
</evidence>
<protein>
    <recommendedName>
        <fullName evidence="4">Methyl-accepting chemotaxis protein</fullName>
    </recommendedName>
</protein>
<evidence type="ECO:0000256" key="1">
    <source>
        <dbReference type="SAM" id="Coils"/>
    </source>
</evidence>
<dbReference type="Proteomes" id="UP000030016">
    <property type="component" value="Unassembled WGS sequence"/>
</dbReference>
<dbReference type="AlphaFoldDB" id="A0AA88ZMS0"/>
<sequence>MIDLPKNTLFNRRIPKQKFYENLDIGNTLKRAFIDEIKTIYWRNKISEETVNIKAGNDVNEIQVFLINLNQKALNEKVLLQIDREIPYHILFILKFEDSYQAAIGYKEKAGTNTYKVSGFYYTDWMKEDDLPINLKGVDLDAVYENLLRDIGGNRLNINKEETIEESVKRDEKIQDLESRIDKLKTKRRKTKQLNKQMKINDEIRDLKNELKKLK</sequence>
<accession>A0AA88ZMS0</accession>
<evidence type="ECO:0000313" key="3">
    <source>
        <dbReference type="Proteomes" id="UP000030016"/>
    </source>
</evidence>
<comment type="caution">
    <text evidence="2">The sequence shown here is derived from an EMBL/GenBank/DDBJ whole genome shotgun (WGS) entry which is preliminary data.</text>
</comment>
<feature type="coiled-coil region" evidence="1">
    <location>
        <begin position="167"/>
        <end position="210"/>
    </location>
</feature>
<name>A0AA88ZMS0_CLONO</name>
<dbReference type="Pfam" id="PF14335">
    <property type="entry name" value="DUF4391"/>
    <property type="match status" value="1"/>
</dbReference>
<evidence type="ECO:0008006" key="4">
    <source>
        <dbReference type="Google" id="ProtNLM"/>
    </source>
</evidence>